<reference evidence="1" key="1">
    <citation type="submission" date="2014-05" db="EMBL/GenBank/DDBJ databases">
        <authorList>
            <person name="Chronopoulou M."/>
        </authorList>
    </citation>
    <scope>NUCLEOTIDE SEQUENCE</scope>
    <source>
        <tissue evidence="1">Whole organism</tissue>
    </source>
</reference>
<organism evidence="1">
    <name type="scientific">Lepeophtheirus salmonis</name>
    <name type="common">Salmon louse</name>
    <name type="synonym">Caligus salmonis</name>
    <dbReference type="NCBI Taxonomy" id="72036"/>
    <lineage>
        <taxon>Eukaryota</taxon>
        <taxon>Metazoa</taxon>
        <taxon>Ecdysozoa</taxon>
        <taxon>Arthropoda</taxon>
        <taxon>Crustacea</taxon>
        <taxon>Multicrustacea</taxon>
        <taxon>Hexanauplia</taxon>
        <taxon>Copepoda</taxon>
        <taxon>Siphonostomatoida</taxon>
        <taxon>Caligidae</taxon>
        <taxon>Lepeophtheirus</taxon>
    </lineage>
</organism>
<proteinExistence type="predicted"/>
<accession>A0A0K2U1B4</accession>
<dbReference type="EMBL" id="HACA01014381">
    <property type="protein sequence ID" value="CDW31742.1"/>
    <property type="molecule type" value="Transcribed_RNA"/>
</dbReference>
<dbReference type="AlphaFoldDB" id="A0A0K2U1B4"/>
<evidence type="ECO:0000313" key="1">
    <source>
        <dbReference type="EMBL" id="CDW31742.1"/>
    </source>
</evidence>
<protein>
    <submittedName>
        <fullName evidence="1">Uncharacterized protein</fullName>
    </submittedName>
</protein>
<name>A0A0K2U1B4_LEPSM</name>
<sequence>MDEKHIPRDNYAFTKTVQHFRRENIVSF</sequence>